<dbReference type="GO" id="GO:0006782">
    <property type="term" value="P:protoporphyrinogen IX biosynthetic process"/>
    <property type="evidence" value="ECO:0007669"/>
    <property type="project" value="UniProtKB-UniRule"/>
</dbReference>
<dbReference type="RefSeq" id="WP_016179915.1">
    <property type="nucleotide sequence ID" value="NZ_CAAKNX010000174.1"/>
</dbReference>
<dbReference type="GO" id="GO:0006780">
    <property type="term" value="P:uroporphyrinogen III biosynthetic process"/>
    <property type="evidence" value="ECO:0007669"/>
    <property type="project" value="UniProtKB-UniRule"/>
</dbReference>
<dbReference type="InterPro" id="IPR003754">
    <property type="entry name" value="4pyrrol_synth_uPrphyn_synth"/>
</dbReference>
<comment type="catalytic activity">
    <reaction evidence="8 9">
        <text>hydroxymethylbilane = uroporphyrinogen III + H2O</text>
        <dbReference type="Rhea" id="RHEA:18965"/>
        <dbReference type="ChEBI" id="CHEBI:15377"/>
        <dbReference type="ChEBI" id="CHEBI:57308"/>
        <dbReference type="ChEBI" id="CHEBI:57845"/>
        <dbReference type="EC" id="4.2.1.75"/>
    </reaction>
</comment>
<dbReference type="Pfam" id="PF02602">
    <property type="entry name" value="HEM4"/>
    <property type="match status" value="1"/>
</dbReference>
<keyword evidence="4 9" id="KW-0456">Lyase</keyword>
<dbReference type="EC" id="4.2.1.75" evidence="3 9"/>
<name>A0A437UPQ7_ENTAV</name>
<evidence type="ECO:0000256" key="8">
    <source>
        <dbReference type="ARBA" id="ARBA00048617"/>
    </source>
</evidence>
<evidence type="ECO:0000256" key="5">
    <source>
        <dbReference type="ARBA" id="ARBA00023244"/>
    </source>
</evidence>
<comment type="function">
    <text evidence="6 9">Catalyzes cyclization of the linear tetrapyrrole, hydroxymethylbilane, to the macrocyclic uroporphyrinogen III.</text>
</comment>
<evidence type="ECO:0000313" key="12">
    <source>
        <dbReference type="Proteomes" id="UP000288388"/>
    </source>
</evidence>
<evidence type="ECO:0000256" key="9">
    <source>
        <dbReference type="RuleBase" id="RU366031"/>
    </source>
</evidence>
<dbReference type="Gene3D" id="3.40.50.10090">
    <property type="match status" value="2"/>
</dbReference>
<feature type="domain" description="Tetrapyrrole biosynthesis uroporphyrinogen III synthase" evidence="10">
    <location>
        <begin position="7"/>
        <end position="219"/>
    </location>
</feature>
<evidence type="ECO:0000256" key="6">
    <source>
        <dbReference type="ARBA" id="ARBA00037589"/>
    </source>
</evidence>
<sequence length="234" mass="27323">MPIDIQHVFAEKGVEVITIPMNRTVFQPHKSLEHEYDWIFFTSVNAVKYFDFTQLNQQAKILAIGNQTTKTLQELGYSVDFQPKEGFSEGLVEEWLRLVGAKQRVFWPHSFQARRVIYNALARQGHVVLEQVIYRNEFFPEDQARLQKLIMNETIDYVLFASPSAWTSFSKTIRTFKQLPENFWSQLTIAAIGPVTARVIEKEQHVAIQPDIYDMPHLYECLLRRIDQENVSSL</sequence>
<dbReference type="EMBL" id="RYZS01000001">
    <property type="protein sequence ID" value="RVU95611.1"/>
    <property type="molecule type" value="Genomic_DNA"/>
</dbReference>
<evidence type="ECO:0000256" key="7">
    <source>
        <dbReference type="ARBA" id="ARBA00040167"/>
    </source>
</evidence>
<keyword evidence="5 9" id="KW-0627">Porphyrin biosynthesis</keyword>
<evidence type="ECO:0000256" key="2">
    <source>
        <dbReference type="ARBA" id="ARBA00008133"/>
    </source>
</evidence>
<comment type="caution">
    <text evidence="11">The sequence shown here is derived from an EMBL/GenBank/DDBJ whole genome shotgun (WGS) entry which is preliminary data.</text>
</comment>
<organism evidence="11 12">
    <name type="scientific">Enterococcus avium</name>
    <name type="common">Streptococcus avium</name>
    <dbReference type="NCBI Taxonomy" id="33945"/>
    <lineage>
        <taxon>Bacteria</taxon>
        <taxon>Bacillati</taxon>
        <taxon>Bacillota</taxon>
        <taxon>Bacilli</taxon>
        <taxon>Lactobacillales</taxon>
        <taxon>Enterococcaceae</taxon>
        <taxon>Enterococcus</taxon>
    </lineage>
</organism>
<reference evidence="11 12" key="1">
    <citation type="submission" date="2018-12" db="EMBL/GenBank/DDBJ databases">
        <title>A novel vanA-carrying plasmid in a clinical isolate of Enterococcus avium.</title>
        <authorList>
            <person name="Bernasconi O.J."/>
            <person name="Luzzaro F."/>
            <person name="Endimiani A."/>
        </authorList>
    </citation>
    <scope>NUCLEOTIDE SEQUENCE [LARGE SCALE GENOMIC DNA]</scope>
    <source>
        <strain evidence="11 12">LC0559/18</strain>
    </source>
</reference>
<dbReference type="InterPro" id="IPR036108">
    <property type="entry name" value="4pyrrol_syn_uPrphyn_synt_sf"/>
</dbReference>
<accession>A0A437UPQ7</accession>
<dbReference type="PANTHER" id="PTHR38042:SF1">
    <property type="entry name" value="UROPORPHYRINOGEN-III SYNTHASE, CHLOROPLASTIC"/>
    <property type="match status" value="1"/>
</dbReference>
<proteinExistence type="inferred from homology"/>
<evidence type="ECO:0000259" key="10">
    <source>
        <dbReference type="Pfam" id="PF02602"/>
    </source>
</evidence>
<dbReference type="AlphaFoldDB" id="A0A437UPQ7"/>
<evidence type="ECO:0000256" key="1">
    <source>
        <dbReference type="ARBA" id="ARBA00004772"/>
    </source>
</evidence>
<comment type="similarity">
    <text evidence="2 9">Belongs to the uroporphyrinogen-III synthase family.</text>
</comment>
<dbReference type="PANTHER" id="PTHR38042">
    <property type="entry name" value="UROPORPHYRINOGEN-III SYNTHASE, CHLOROPLASTIC"/>
    <property type="match status" value="1"/>
</dbReference>
<evidence type="ECO:0000256" key="3">
    <source>
        <dbReference type="ARBA" id="ARBA00013109"/>
    </source>
</evidence>
<dbReference type="SUPFAM" id="SSF69618">
    <property type="entry name" value="HemD-like"/>
    <property type="match status" value="1"/>
</dbReference>
<dbReference type="Proteomes" id="UP000288388">
    <property type="component" value="Unassembled WGS sequence"/>
</dbReference>
<dbReference type="GO" id="GO:0004852">
    <property type="term" value="F:uroporphyrinogen-III synthase activity"/>
    <property type="evidence" value="ECO:0007669"/>
    <property type="project" value="UniProtKB-UniRule"/>
</dbReference>
<gene>
    <name evidence="11" type="ORF">EK398_12600</name>
</gene>
<comment type="pathway">
    <text evidence="1 9">Porphyrin-containing compound metabolism; protoporphyrin-IX biosynthesis; coproporphyrinogen-III from 5-aminolevulinate: step 3/4.</text>
</comment>
<protein>
    <recommendedName>
        <fullName evidence="7 9">Uroporphyrinogen-III synthase</fullName>
        <ecNumber evidence="3 9">4.2.1.75</ecNumber>
    </recommendedName>
</protein>
<dbReference type="CDD" id="cd06578">
    <property type="entry name" value="HemD"/>
    <property type="match status" value="1"/>
</dbReference>
<evidence type="ECO:0000313" key="11">
    <source>
        <dbReference type="EMBL" id="RVU95611.1"/>
    </source>
</evidence>
<dbReference type="UniPathway" id="UPA00251">
    <property type="reaction ID" value="UER00320"/>
</dbReference>
<dbReference type="InterPro" id="IPR039793">
    <property type="entry name" value="UROS/Hem4"/>
</dbReference>
<evidence type="ECO:0000256" key="4">
    <source>
        <dbReference type="ARBA" id="ARBA00023239"/>
    </source>
</evidence>